<dbReference type="Pfam" id="PF07244">
    <property type="entry name" value="POTRA"/>
    <property type="match status" value="1"/>
</dbReference>
<name>A0A1I0RF99_9BACT</name>
<sequence>MKVTHQLFFFVCIILAVSACSGVRYLEDGEKWLYKQNLKNVETANKREMREVITLTPNTRVPILGPIGAVIYESGENNFDTARIEAKRAEIVASLDKKIEEREADGRKTKKLEARKTRKLERIDKKLKLGNLRMRTGSPLAVYDSAEIEYSRSRIESYLKGKGYLKAEVEVEKKQRGRKIFQDFVVEEGPRSFIDSLNLRTGDSAITNLINKYQDESFLIVGEGYDRSKIDQERNRLNLLLKDNGYFEFNEQYINFEILYAPDETDLWVTTVINKPANRDKHKVFTLDSIVINTQGNTPIQKTETYEGVTYNSGLQHYNPKVLDARTKFWPDSLYNYTQIVNTQKQLLNMNMFRYVNINFDTTQLKDKFVATIYTAPLKKFQLNQELGLNMTEGVPGPFYNVSLQNRNAFGAAEVLEIGAFVSQEGVSPITNQDRLYGSFQYGGNVSLTFPRFNIPLLNSRLINKTTYNPRNTISLGYNFTKRPGEYTRSNLNGRFSYLWQNKKGARSYTLNVADINLINTYSISDSFRELLEDLQSQGNTLYLSFRRSFVSSTSFNATYNFDYSDPNTPSSFVRVFLESGGNLNNIFGTGLLENNDLQFYEFSKVQLDFRRYLPRPNGDAWVLRANAGAAVPYGESAEGENSALPYEKYFFSGGSSSIRAWSPRRLGPGSAYPYKLDENGQNELDENGELVPDRGNYLFEQPGEILIELNAEYRGNITGFLDYAVFVDAGNVWNFNEYSVQDPNGVIRVSPGAKFSFDRFYKEIAVGVGAGLRMDFSFLVFRFDYGIQIKDPRFDAGDRWQMPFIRRDQATWNIAVGYPF</sequence>
<feature type="domain" description="POTRA" evidence="7">
    <location>
        <begin position="132"/>
        <end position="189"/>
    </location>
</feature>
<dbReference type="OrthoDB" id="9814535at2"/>
<dbReference type="Gene3D" id="2.40.160.50">
    <property type="entry name" value="membrane protein fhac: a member of the omp85/tpsb transporter family"/>
    <property type="match status" value="1"/>
</dbReference>
<evidence type="ECO:0000256" key="3">
    <source>
        <dbReference type="ARBA" id="ARBA00022729"/>
    </source>
</evidence>
<evidence type="ECO:0000256" key="2">
    <source>
        <dbReference type="ARBA" id="ARBA00022692"/>
    </source>
</evidence>
<protein>
    <submittedName>
        <fullName evidence="8">Outer membrane protein assembly factor BamA</fullName>
    </submittedName>
</protein>
<dbReference type="Gene3D" id="3.10.20.310">
    <property type="entry name" value="membrane protein fhac"/>
    <property type="match status" value="1"/>
</dbReference>
<dbReference type="AlphaFoldDB" id="A0A1I0RF99"/>
<dbReference type="InterPro" id="IPR039910">
    <property type="entry name" value="D15-like"/>
</dbReference>
<keyword evidence="5" id="KW-0998">Cell outer membrane</keyword>
<evidence type="ECO:0000259" key="6">
    <source>
        <dbReference type="Pfam" id="PF01103"/>
    </source>
</evidence>
<keyword evidence="3" id="KW-0732">Signal</keyword>
<dbReference type="PANTHER" id="PTHR12815">
    <property type="entry name" value="SORTING AND ASSEMBLY MACHINERY SAMM50 PROTEIN FAMILY MEMBER"/>
    <property type="match status" value="1"/>
</dbReference>
<dbReference type="PROSITE" id="PS51257">
    <property type="entry name" value="PROKAR_LIPOPROTEIN"/>
    <property type="match status" value="1"/>
</dbReference>
<reference evidence="9" key="1">
    <citation type="submission" date="2016-10" db="EMBL/GenBank/DDBJ databases">
        <authorList>
            <person name="Varghese N."/>
            <person name="Submissions S."/>
        </authorList>
    </citation>
    <scope>NUCLEOTIDE SEQUENCE [LARGE SCALE GENOMIC DNA]</scope>
    <source>
        <strain evidence="9">CGMCC 1.12402</strain>
    </source>
</reference>
<evidence type="ECO:0000256" key="1">
    <source>
        <dbReference type="ARBA" id="ARBA00004370"/>
    </source>
</evidence>
<keyword evidence="4" id="KW-0472">Membrane</keyword>
<feature type="domain" description="Bacterial surface antigen (D15)" evidence="6">
    <location>
        <begin position="437"/>
        <end position="802"/>
    </location>
</feature>
<keyword evidence="2" id="KW-0812">Transmembrane</keyword>
<dbReference type="PANTHER" id="PTHR12815:SF47">
    <property type="entry name" value="TRANSLOCATION AND ASSEMBLY MODULE SUBUNIT TAMA"/>
    <property type="match status" value="1"/>
</dbReference>
<proteinExistence type="predicted"/>
<dbReference type="Pfam" id="PF01103">
    <property type="entry name" value="Omp85"/>
    <property type="match status" value="1"/>
</dbReference>
<evidence type="ECO:0000256" key="4">
    <source>
        <dbReference type="ARBA" id="ARBA00023136"/>
    </source>
</evidence>
<evidence type="ECO:0000313" key="9">
    <source>
        <dbReference type="Proteomes" id="UP000199437"/>
    </source>
</evidence>
<accession>A0A1I0RF99</accession>
<dbReference type="Proteomes" id="UP000199437">
    <property type="component" value="Unassembled WGS sequence"/>
</dbReference>
<evidence type="ECO:0000313" key="8">
    <source>
        <dbReference type="EMBL" id="SEW39518.1"/>
    </source>
</evidence>
<dbReference type="STRING" id="1267423.SAMN05216290_3455"/>
<organism evidence="8 9">
    <name type="scientific">Roseivirga pacifica</name>
    <dbReference type="NCBI Taxonomy" id="1267423"/>
    <lineage>
        <taxon>Bacteria</taxon>
        <taxon>Pseudomonadati</taxon>
        <taxon>Bacteroidota</taxon>
        <taxon>Cytophagia</taxon>
        <taxon>Cytophagales</taxon>
        <taxon>Roseivirgaceae</taxon>
        <taxon>Roseivirga</taxon>
    </lineage>
</organism>
<dbReference type="InterPro" id="IPR010827">
    <property type="entry name" value="BamA/TamA_POTRA"/>
</dbReference>
<evidence type="ECO:0000256" key="5">
    <source>
        <dbReference type="ARBA" id="ARBA00023237"/>
    </source>
</evidence>
<dbReference type="GO" id="GO:0019867">
    <property type="term" value="C:outer membrane"/>
    <property type="evidence" value="ECO:0007669"/>
    <property type="project" value="InterPro"/>
</dbReference>
<evidence type="ECO:0000259" key="7">
    <source>
        <dbReference type="Pfam" id="PF07244"/>
    </source>
</evidence>
<keyword evidence="9" id="KW-1185">Reference proteome</keyword>
<comment type="subcellular location">
    <subcellularLocation>
        <location evidence="1">Membrane</location>
    </subcellularLocation>
</comment>
<gene>
    <name evidence="8" type="ORF">SAMN05216290_3455</name>
</gene>
<dbReference type="EMBL" id="FOIR01000004">
    <property type="protein sequence ID" value="SEW39518.1"/>
    <property type="molecule type" value="Genomic_DNA"/>
</dbReference>
<dbReference type="InterPro" id="IPR000184">
    <property type="entry name" value="Bac_surfAg_D15"/>
</dbReference>